<dbReference type="VEuPathDB" id="FungiDB:H310_07451"/>
<proteinExistence type="predicted"/>
<organism evidence="2">
    <name type="scientific">Aphanomyces invadans</name>
    <dbReference type="NCBI Taxonomy" id="157072"/>
    <lineage>
        <taxon>Eukaryota</taxon>
        <taxon>Sar</taxon>
        <taxon>Stramenopiles</taxon>
        <taxon>Oomycota</taxon>
        <taxon>Saprolegniomycetes</taxon>
        <taxon>Saprolegniales</taxon>
        <taxon>Verrucalvaceae</taxon>
        <taxon>Aphanomyces</taxon>
    </lineage>
</organism>
<protein>
    <submittedName>
        <fullName evidence="2">Uncharacterized protein</fullName>
    </submittedName>
</protein>
<dbReference type="GeneID" id="20084501"/>
<reference evidence="2" key="1">
    <citation type="submission" date="2013-12" db="EMBL/GenBank/DDBJ databases">
        <title>The Genome Sequence of Aphanomyces invadans NJM9701.</title>
        <authorList>
            <consortium name="The Broad Institute Genomics Platform"/>
            <person name="Russ C."/>
            <person name="Tyler B."/>
            <person name="van West P."/>
            <person name="Dieguez-Uribeondo J."/>
            <person name="Young S.K."/>
            <person name="Zeng Q."/>
            <person name="Gargeya S."/>
            <person name="Fitzgerald M."/>
            <person name="Abouelleil A."/>
            <person name="Alvarado L."/>
            <person name="Chapman S.B."/>
            <person name="Gainer-Dewar J."/>
            <person name="Goldberg J."/>
            <person name="Griggs A."/>
            <person name="Gujja S."/>
            <person name="Hansen M."/>
            <person name="Howarth C."/>
            <person name="Imamovic A."/>
            <person name="Ireland A."/>
            <person name="Larimer J."/>
            <person name="McCowan C."/>
            <person name="Murphy C."/>
            <person name="Pearson M."/>
            <person name="Poon T.W."/>
            <person name="Priest M."/>
            <person name="Roberts A."/>
            <person name="Saif S."/>
            <person name="Shea T."/>
            <person name="Sykes S."/>
            <person name="Wortman J."/>
            <person name="Nusbaum C."/>
            <person name="Birren B."/>
        </authorList>
    </citation>
    <scope>NUCLEOTIDE SEQUENCE [LARGE SCALE GENOMIC DNA]</scope>
    <source>
        <strain evidence="2">NJM9701</strain>
    </source>
</reference>
<dbReference type="AlphaFoldDB" id="A0A024U186"/>
<feature type="region of interest" description="Disordered" evidence="1">
    <location>
        <begin position="77"/>
        <end position="132"/>
    </location>
</feature>
<accession>A0A024U186</accession>
<feature type="compositionally biased region" description="Basic and acidic residues" evidence="1">
    <location>
        <begin position="81"/>
        <end position="100"/>
    </location>
</feature>
<gene>
    <name evidence="2" type="ORF">H310_07451</name>
</gene>
<evidence type="ECO:0000256" key="1">
    <source>
        <dbReference type="SAM" id="MobiDB-lite"/>
    </source>
</evidence>
<name>A0A024U186_9STRA</name>
<sequence length="132" mass="14279">MTTVKTPTSLHDSNTLLQLSMSWQQSPPMAIPTLATRRATTSAAFHPEDAQTTPQLSFEAREGQMLVQAYAANARIGADFPGHDDDQHTAAAAPHHEHENVTTPRPSLLSADMDADGSSLPDDEQDVFSLEL</sequence>
<dbReference type="OrthoDB" id="72805at2759"/>
<dbReference type="RefSeq" id="XP_008871034.1">
    <property type="nucleotide sequence ID" value="XM_008872812.1"/>
</dbReference>
<dbReference type="EMBL" id="KI913965">
    <property type="protein sequence ID" value="ETW00009.1"/>
    <property type="molecule type" value="Genomic_DNA"/>
</dbReference>
<evidence type="ECO:0000313" key="2">
    <source>
        <dbReference type="EMBL" id="ETW00009.1"/>
    </source>
</evidence>